<organism evidence="7 8">
    <name type="scientific">Dichanthelium oligosanthes</name>
    <dbReference type="NCBI Taxonomy" id="888268"/>
    <lineage>
        <taxon>Eukaryota</taxon>
        <taxon>Viridiplantae</taxon>
        <taxon>Streptophyta</taxon>
        <taxon>Embryophyta</taxon>
        <taxon>Tracheophyta</taxon>
        <taxon>Spermatophyta</taxon>
        <taxon>Magnoliopsida</taxon>
        <taxon>Liliopsida</taxon>
        <taxon>Poales</taxon>
        <taxon>Poaceae</taxon>
        <taxon>PACMAD clade</taxon>
        <taxon>Panicoideae</taxon>
        <taxon>Panicodae</taxon>
        <taxon>Paniceae</taxon>
        <taxon>Dichantheliinae</taxon>
        <taxon>Dichanthelium</taxon>
    </lineage>
</organism>
<gene>
    <name evidence="7" type="ORF">BAE44_0002467</name>
</gene>
<dbReference type="GO" id="GO:0046983">
    <property type="term" value="F:protein dimerization activity"/>
    <property type="evidence" value="ECO:0007669"/>
    <property type="project" value="InterPro"/>
</dbReference>
<keyword evidence="3" id="KW-0238">DNA-binding</keyword>
<dbReference type="PROSITE" id="PS50066">
    <property type="entry name" value="MADS_BOX_2"/>
    <property type="match status" value="1"/>
</dbReference>
<evidence type="ECO:0000259" key="6">
    <source>
        <dbReference type="PROSITE" id="PS50066"/>
    </source>
</evidence>
<sequence length="240" mass="27361">MPRRARRSGVRFIEEERGRGLTFFKRRTGLFKAASDLSTLTGARVAVVLESESGRFSSFGTPEVGPIVDAFLSGDAPTDFNTSNEQKAKITNLQNECFQVEKDKAMEDKNKKENMTRAKEIQETSRMAKYVYGKVEDLDATELFEMYRELSRIKQEIDDRLPALQRENQVEASGRQRDPSFLQSTWWHSMPSHTMTQPKYSPGVPLKAPFLPQHPWKYGGQSSTGGVPKNKLGDLKFPWY</sequence>
<dbReference type="Proteomes" id="UP000095767">
    <property type="component" value="Unassembled WGS sequence"/>
</dbReference>
<dbReference type="GO" id="GO:0005634">
    <property type="term" value="C:nucleus"/>
    <property type="evidence" value="ECO:0007669"/>
    <property type="project" value="UniProtKB-SubCell"/>
</dbReference>
<evidence type="ECO:0000256" key="5">
    <source>
        <dbReference type="ARBA" id="ARBA00023242"/>
    </source>
</evidence>
<dbReference type="SMART" id="SM00432">
    <property type="entry name" value="MADS"/>
    <property type="match status" value="1"/>
</dbReference>
<dbReference type="OrthoDB" id="679952at2759"/>
<dbReference type="InterPro" id="IPR002100">
    <property type="entry name" value="TF_MADSbox"/>
</dbReference>
<dbReference type="GO" id="GO:0000978">
    <property type="term" value="F:RNA polymerase II cis-regulatory region sequence-specific DNA binding"/>
    <property type="evidence" value="ECO:0007669"/>
    <property type="project" value="TreeGrafter"/>
</dbReference>
<dbReference type="GO" id="GO:0000981">
    <property type="term" value="F:DNA-binding transcription factor activity, RNA polymerase II-specific"/>
    <property type="evidence" value="ECO:0007669"/>
    <property type="project" value="TreeGrafter"/>
</dbReference>
<evidence type="ECO:0000313" key="7">
    <source>
        <dbReference type="EMBL" id="OEL36514.1"/>
    </source>
</evidence>
<evidence type="ECO:0000256" key="2">
    <source>
        <dbReference type="ARBA" id="ARBA00023015"/>
    </source>
</evidence>
<dbReference type="PANTHER" id="PTHR11945:SF764">
    <property type="entry name" value="AGAMOUS-LIKE MADS-BOX PROTEIN AGL62"/>
    <property type="match status" value="1"/>
</dbReference>
<dbReference type="PRINTS" id="PR00404">
    <property type="entry name" value="MADSDOMAIN"/>
</dbReference>
<dbReference type="Gene3D" id="3.40.1810.10">
    <property type="entry name" value="Transcription factor, MADS-box"/>
    <property type="match status" value="1"/>
</dbReference>
<evidence type="ECO:0000256" key="4">
    <source>
        <dbReference type="ARBA" id="ARBA00023163"/>
    </source>
</evidence>
<dbReference type="Pfam" id="PF00319">
    <property type="entry name" value="SRF-TF"/>
    <property type="match status" value="1"/>
</dbReference>
<dbReference type="PANTHER" id="PTHR11945">
    <property type="entry name" value="MADS BOX PROTEIN"/>
    <property type="match status" value="1"/>
</dbReference>
<protein>
    <recommendedName>
        <fullName evidence="6">MADS-box domain-containing protein</fullName>
    </recommendedName>
</protein>
<evidence type="ECO:0000256" key="3">
    <source>
        <dbReference type="ARBA" id="ARBA00023125"/>
    </source>
</evidence>
<dbReference type="AlphaFoldDB" id="A0A1E5WGP1"/>
<keyword evidence="2" id="KW-0805">Transcription regulation</keyword>
<keyword evidence="4" id="KW-0804">Transcription</keyword>
<dbReference type="EMBL" id="LWDX02008982">
    <property type="protein sequence ID" value="OEL36514.1"/>
    <property type="molecule type" value="Genomic_DNA"/>
</dbReference>
<evidence type="ECO:0000256" key="1">
    <source>
        <dbReference type="ARBA" id="ARBA00004123"/>
    </source>
</evidence>
<dbReference type="CDD" id="cd00120">
    <property type="entry name" value="MADS"/>
    <property type="match status" value="1"/>
</dbReference>
<dbReference type="STRING" id="888268.A0A1E5WGP1"/>
<keyword evidence="8" id="KW-1185">Reference proteome</keyword>
<dbReference type="InterPro" id="IPR036879">
    <property type="entry name" value="TF_MADSbox_sf"/>
</dbReference>
<name>A0A1E5WGP1_9POAL</name>
<keyword evidence="5" id="KW-0539">Nucleus</keyword>
<comment type="caution">
    <text evidence="7">The sequence shown here is derived from an EMBL/GenBank/DDBJ whole genome shotgun (WGS) entry which is preliminary data.</text>
</comment>
<evidence type="ECO:0000313" key="8">
    <source>
        <dbReference type="Proteomes" id="UP000095767"/>
    </source>
</evidence>
<proteinExistence type="predicted"/>
<feature type="domain" description="MADS-box" evidence="6">
    <location>
        <begin position="3"/>
        <end position="63"/>
    </location>
</feature>
<comment type="subcellular location">
    <subcellularLocation>
        <location evidence="1">Nucleus</location>
    </subcellularLocation>
</comment>
<accession>A0A1E5WGP1</accession>
<reference evidence="7 8" key="1">
    <citation type="submission" date="2016-09" db="EMBL/GenBank/DDBJ databases">
        <title>The draft genome of Dichanthelium oligosanthes: A C3 panicoid grass species.</title>
        <authorList>
            <person name="Studer A.J."/>
            <person name="Schnable J.C."/>
            <person name="Brutnell T.P."/>
        </authorList>
    </citation>
    <scope>NUCLEOTIDE SEQUENCE [LARGE SCALE GENOMIC DNA]</scope>
    <source>
        <strain evidence="8">cv. Kellogg 1175</strain>
        <tissue evidence="7">Leaf</tissue>
    </source>
</reference>
<dbReference type="SUPFAM" id="SSF55455">
    <property type="entry name" value="SRF-like"/>
    <property type="match status" value="1"/>
</dbReference>